<dbReference type="EMBL" id="JAFIMR010000005">
    <property type="protein sequence ID" value="KAI1878955.1"/>
    <property type="molecule type" value="Genomic_DNA"/>
</dbReference>
<protein>
    <recommendedName>
        <fullName evidence="3">Zinc metalloproteinase</fullName>
    </recommendedName>
</protein>
<evidence type="ECO:0000313" key="2">
    <source>
        <dbReference type="Proteomes" id="UP000829685"/>
    </source>
</evidence>
<dbReference type="Proteomes" id="UP000829685">
    <property type="component" value="Unassembled WGS sequence"/>
</dbReference>
<sequence>MKITIPELEVENITNGETVHQKCLLLTGQCNNHGQSDEFISIEVTDIFGQASPVQNWPIASGKWKALLMLNSGNNKIRVKLNQSGTISKAYELEITYQPLLQLPPLHLAILVAKDSPLLVDCPPAKRGAISTTHSSLDGAITKFRMAAYMWQALTAEDLRLKGLGRRCFRLDEEWGIDTTTCSSLQTDPGSRAYAGTAAKVHIVRSDKTLAQLRDASVAQQNPHGHRRDDLHKFFEQALKAHGAPFTASERPVVAGLILDSHYSIDQDLILGHAALGCHKPDGISLGVFGSHTTYSWPRFLEEIPACLLDQTPTGSSVGNDNGECGTMRGACFVGQGAFLHEVGHAFGADHTTGIMARGYSKDWSKNFVAHQSDSNDAKWALEDALRFKLQPHFKLPADLLFSPNDQDSAVQIGVQLKNGDTLLEVSCQFGIAQIAFKRPTGENIQAAHFRSPFETDACAIRKADFDGKSFCVSYHDLEAQFDRTEEIAVFALGMNGKKRVCNNIWKLLADLPSIRIPGYDMLLGKKSVKSDGLNSDTDQQYHRWATLLKRKQSDGSFDHANAIDLRVGCTMDGAVVHYDSGVHVNCGPVSRHGRPHTFGGHASEKRSIPHDAAIAKVEINRVDSGWGSLNGIRMTLDNGSQWGELNSHGKKGVEVLQPADDERIVGFYGKSEKHSGFTYEFGIITAKKGEELPDICYQMAELQNTDDQVGVHSSRPALTISNPL</sequence>
<accession>A0A9P9WTN6</accession>
<dbReference type="PANTHER" id="PTHR21054">
    <property type="entry name" value="ZINC METALLOPROTEINASE-RELATED"/>
    <property type="match status" value="1"/>
</dbReference>
<dbReference type="Pfam" id="PF12044">
    <property type="entry name" value="Metallopep"/>
    <property type="match status" value="1"/>
</dbReference>
<dbReference type="SUPFAM" id="SSF55486">
    <property type="entry name" value="Metalloproteases ('zincins'), catalytic domain"/>
    <property type="match status" value="1"/>
</dbReference>
<reference evidence="1" key="1">
    <citation type="submission" date="2021-03" db="EMBL/GenBank/DDBJ databases">
        <title>Revisited historic fungal species revealed as producer of novel bioactive compounds through whole genome sequencing and comparative genomics.</title>
        <authorList>
            <person name="Vignolle G.A."/>
            <person name="Hochenegger N."/>
            <person name="Mach R.L."/>
            <person name="Mach-Aigner A.R."/>
            <person name="Javad Rahimi M."/>
            <person name="Salim K.A."/>
            <person name="Chan C.M."/>
            <person name="Lim L.B.L."/>
            <person name="Cai F."/>
            <person name="Druzhinina I.S."/>
            <person name="U'Ren J.M."/>
            <person name="Derntl C."/>
        </authorList>
    </citation>
    <scope>NUCLEOTIDE SEQUENCE</scope>
    <source>
        <strain evidence="1">TUCIM 5799</strain>
    </source>
</reference>
<dbReference type="GO" id="GO:0005737">
    <property type="term" value="C:cytoplasm"/>
    <property type="evidence" value="ECO:0007669"/>
    <property type="project" value="TreeGrafter"/>
</dbReference>
<dbReference type="InterPro" id="IPR053002">
    <property type="entry name" value="Metalloproteinase_M10B"/>
</dbReference>
<dbReference type="InterPro" id="IPR021917">
    <property type="entry name" value="Unchr_Zn-peptidase-like"/>
</dbReference>
<comment type="caution">
    <text evidence="1">The sequence shown here is derived from an EMBL/GenBank/DDBJ whole genome shotgun (WGS) entry which is preliminary data.</text>
</comment>
<keyword evidence="2" id="KW-1185">Reference proteome</keyword>
<organism evidence="1 2">
    <name type="scientific">Neoarthrinium moseri</name>
    <dbReference type="NCBI Taxonomy" id="1658444"/>
    <lineage>
        <taxon>Eukaryota</taxon>
        <taxon>Fungi</taxon>
        <taxon>Dikarya</taxon>
        <taxon>Ascomycota</taxon>
        <taxon>Pezizomycotina</taxon>
        <taxon>Sordariomycetes</taxon>
        <taxon>Xylariomycetidae</taxon>
        <taxon>Amphisphaeriales</taxon>
        <taxon>Apiosporaceae</taxon>
        <taxon>Neoarthrinium</taxon>
    </lineage>
</organism>
<gene>
    <name evidence="1" type="ORF">JX265_003132</name>
</gene>
<dbReference type="AlphaFoldDB" id="A0A9P9WTN6"/>
<evidence type="ECO:0000313" key="1">
    <source>
        <dbReference type="EMBL" id="KAI1878955.1"/>
    </source>
</evidence>
<dbReference type="PANTHER" id="PTHR21054:SF2">
    <property type="entry name" value="MIP04191P"/>
    <property type="match status" value="1"/>
</dbReference>
<evidence type="ECO:0008006" key="3">
    <source>
        <dbReference type="Google" id="ProtNLM"/>
    </source>
</evidence>
<name>A0A9P9WTN6_9PEZI</name>
<proteinExistence type="predicted"/>